<dbReference type="InterPro" id="IPR004143">
    <property type="entry name" value="BPL_LPL_catalytic"/>
</dbReference>
<evidence type="ECO:0000313" key="4">
    <source>
        <dbReference type="Proteomes" id="UP000294368"/>
    </source>
</evidence>
<dbReference type="InterPro" id="IPR036388">
    <property type="entry name" value="WH-like_DNA-bd_sf"/>
</dbReference>
<organism evidence="3 4">
    <name type="scientific">Candidatus Erwinia haradaeae</name>
    <dbReference type="NCBI Taxonomy" id="1922217"/>
    <lineage>
        <taxon>Bacteria</taxon>
        <taxon>Pseudomonadati</taxon>
        <taxon>Pseudomonadota</taxon>
        <taxon>Gammaproteobacteria</taxon>
        <taxon>Enterobacterales</taxon>
        <taxon>Erwiniaceae</taxon>
        <taxon>Erwinia</taxon>
    </lineage>
</organism>
<feature type="domain" description="BPL/LPL catalytic" evidence="2">
    <location>
        <begin position="66"/>
        <end position="256"/>
    </location>
</feature>
<proteinExistence type="predicted"/>
<dbReference type="InterPro" id="IPR004408">
    <property type="entry name" value="Biotin_CoA_COase_ligase"/>
</dbReference>
<keyword evidence="1 3" id="KW-0436">Ligase</keyword>
<dbReference type="CDD" id="cd16442">
    <property type="entry name" value="BPL"/>
    <property type="match status" value="1"/>
</dbReference>
<accession>A0A451DA28</accession>
<dbReference type="PANTHER" id="PTHR12835">
    <property type="entry name" value="BIOTIN PROTEIN LIGASE"/>
    <property type="match status" value="1"/>
</dbReference>
<dbReference type="NCBIfam" id="TIGR00121">
    <property type="entry name" value="birA_ligase"/>
    <property type="match status" value="1"/>
</dbReference>
<dbReference type="PROSITE" id="PS51733">
    <property type="entry name" value="BPL_LPL_CATALYTIC"/>
    <property type="match status" value="1"/>
</dbReference>
<evidence type="ECO:0000256" key="1">
    <source>
        <dbReference type="ARBA" id="ARBA00022598"/>
    </source>
</evidence>
<dbReference type="Pfam" id="PF03099">
    <property type="entry name" value="BPL_LplA_LipB"/>
    <property type="match status" value="1"/>
</dbReference>
<dbReference type="SUPFAM" id="SSF55681">
    <property type="entry name" value="Class II aaRS and biotin synthetases"/>
    <property type="match status" value="1"/>
</dbReference>
<protein>
    <submittedName>
        <fullName evidence="3">Bifunctional ligase/repressor BirA, partial</fullName>
        <ecNumber evidence="3">6.3.4.15</ecNumber>
    </submittedName>
</protein>
<dbReference type="Gene3D" id="1.10.10.10">
    <property type="entry name" value="Winged helix-like DNA-binding domain superfamily/Winged helix DNA-binding domain"/>
    <property type="match status" value="1"/>
</dbReference>
<reference evidence="3 4" key="1">
    <citation type="submission" date="2019-02" db="EMBL/GenBank/DDBJ databases">
        <authorList>
            <person name="Manzano-Marin A."/>
            <person name="Manzano-Marin A."/>
        </authorList>
    </citation>
    <scope>NUCLEOTIDE SEQUENCE [LARGE SCALE GENOMIC DNA]</scope>
    <source>
        <strain evidence="3 4">ErCikochiana</strain>
    </source>
</reference>
<dbReference type="Gene3D" id="3.30.930.10">
    <property type="entry name" value="Bira Bifunctional Protein, Domain 2"/>
    <property type="match status" value="1"/>
</dbReference>
<name>A0A451DA28_9GAMM</name>
<dbReference type="GO" id="GO:0005737">
    <property type="term" value="C:cytoplasm"/>
    <property type="evidence" value="ECO:0007669"/>
    <property type="project" value="TreeGrafter"/>
</dbReference>
<gene>
    <name evidence="3" type="primary">birA</name>
    <name evidence="3" type="ORF">ERCIKOCA2762_323</name>
</gene>
<sequence>MIDYTIPMKLVQLLSNGNVCSQLHLTQKMRICWLEIEQHMRTLKDWKISIIKKKNNDYQLQSSIQLLNEDKINAELPGGRVIVLPVVDSTNQYLLDRTTFLKSGDVCTAEYQQAGRGKYGSQWFSPFGSNLYLSMYWLLDKGLQTATMHLSVFISIIIANILREQGISDIKVKWPNDIYLQDRKLAGILVEIKGSNKHRSEIIIGAGINLAMVGLSKNLLLQKNWIDLQEIGVNLDRHGLLVIIIDAMRKALIQFEQSQSTTLLKCMKKLEKN</sequence>
<dbReference type="EC" id="6.3.4.15" evidence="3"/>
<evidence type="ECO:0000313" key="3">
    <source>
        <dbReference type="EMBL" id="VFP83090.1"/>
    </source>
</evidence>
<dbReference type="EMBL" id="LR217715">
    <property type="protein sequence ID" value="VFP83090.1"/>
    <property type="molecule type" value="Genomic_DNA"/>
</dbReference>
<dbReference type="GO" id="GO:0004077">
    <property type="term" value="F:biotin--[biotin carboxyl-carrier protein] ligase activity"/>
    <property type="evidence" value="ECO:0007669"/>
    <property type="project" value="UniProtKB-EC"/>
</dbReference>
<dbReference type="InterPro" id="IPR045864">
    <property type="entry name" value="aa-tRNA-synth_II/BPL/LPL"/>
</dbReference>
<evidence type="ECO:0000259" key="2">
    <source>
        <dbReference type="PROSITE" id="PS51733"/>
    </source>
</evidence>
<dbReference type="AlphaFoldDB" id="A0A451DA28"/>
<dbReference type="Proteomes" id="UP000294368">
    <property type="component" value="Chromosome"/>
</dbReference>
<dbReference type="PANTHER" id="PTHR12835:SF5">
    <property type="entry name" value="BIOTIN--PROTEIN LIGASE"/>
    <property type="match status" value="1"/>
</dbReference>